<protein>
    <submittedName>
        <fullName evidence="1">Uncharacterized protein</fullName>
    </submittedName>
</protein>
<gene>
    <name evidence="1" type="ORF">NG743_18785</name>
</gene>
<keyword evidence="2" id="KW-1185">Reference proteome</keyword>
<organism evidence="1 2">
    <name type="scientific">Dolichospermum heterosporum TAC447</name>
    <dbReference type="NCBI Taxonomy" id="747523"/>
    <lineage>
        <taxon>Bacteria</taxon>
        <taxon>Bacillati</taxon>
        <taxon>Cyanobacteriota</taxon>
        <taxon>Cyanophyceae</taxon>
        <taxon>Nostocales</taxon>
        <taxon>Aphanizomenonaceae</taxon>
        <taxon>Dolichospermum</taxon>
        <taxon>Dolichospermum heterosporum</taxon>
    </lineage>
</organism>
<evidence type="ECO:0000313" key="2">
    <source>
        <dbReference type="Proteomes" id="UP001057561"/>
    </source>
</evidence>
<proteinExistence type="predicted"/>
<name>A0ABY5LQT4_9CYAN</name>
<reference evidence="1" key="1">
    <citation type="submission" date="2022-06" db="EMBL/GenBank/DDBJ databases">
        <title>Nostosin G and Spiroidesin B from the Cyanobacterium Dolichospermum sp. NIES-1697.</title>
        <authorList>
            <person name="Phan C.-S."/>
            <person name="Mehjabin J.J."/>
            <person name="Anas A.R.J."/>
            <person name="Hayasaka M."/>
            <person name="Onoki R."/>
            <person name="Wang J."/>
            <person name="Umezawa T."/>
            <person name="Washio K."/>
            <person name="Morikawa M."/>
            <person name="Okino T."/>
        </authorList>
    </citation>
    <scope>NUCLEOTIDE SEQUENCE</scope>
    <source>
        <strain evidence="1">NIES-1697</strain>
    </source>
</reference>
<accession>A0ABY5LQT4</accession>
<dbReference type="Proteomes" id="UP001057561">
    <property type="component" value="Chromosome"/>
</dbReference>
<dbReference type="RefSeq" id="WP_160170619.1">
    <property type="nucleotide sequence ID" value="NZ_CP099464.1"/>
</dbReference>
<dbReference type="EMBL" id="CP099464">
    <property type="protein sequence ID" value="UUO14080.1"/>
    <property type="molecule type" value="Genomic_DNA"/>
</dbReference>
<sequence length="46" mass="5150">MKVVSTAGRSLKVKSQKSKVIGRQLLGIDNGYFILRRAVLAHSFLY</sequence>
<evidence type="ECO:0000313" key="1">
    <source>
        <dbReference type="EMBL" id="UUO14080.1"/>
    </source>
</evidence>